<gene>
    <name evidence="2" type="ORF">H6P81_001789</name>
</gene>
<proteinExistence type="predicted"/>
<accession>A0AAV7F915</accession>
<name>A0AAV7F915_ARIFI</name>
<evidence type="ECO:0000313" key="3">
    <source>
        <dbReference type="Proteomes" id="UP000825729"/>
    </source>
</evidence>
<comment type="caution">
    <text evidence="2">The sequence shown here is derived from an EMBL/GenBank/DDBJ whole genome shotgun (WGS) entry which is preliminary data.</text>
</comment>
<evidence type="ECO:0000313" key="2">
    <source>
        <dbReference type="EMBL" id="KAG9457281.1"/>
    </source>
</evidence>
<keyword evidence="1" id="KW-1133">Transmembrane helix</keyword>
<sequence length="174" mass="19642">MWNVPSRRSRHLGIQSPRVILLPVDPSEANGIRGYLPSFRCFDAVGPHGMWVKPTRVGLAFYFRIFSLVRVAVKDGPGRTPPTSGGRLGLRNRIMGNRQSCSGREGGREGGWYEYYWAFSYWGEGLVRSKQISQFEATSLASSIPTKVKIVFLWIYFLSVFKALAMRGTDTVFQ</sequence>
<protein>
    <submittedName>
        <fullName evidence="2">Uncharacterized protein</fullName>
    </submittedName>
</protein>
<keyword evidence="1" id="KW-0472">Membrane</keyword>
<dbReference type="Proteomes" id="UP000825729">
    <property type="component" value="Unassembled WGS sequence"/>
</dbReference>
<dbReference type="EMBL" id="JAINDJ010000002">
    <property type="protein sequence ID" value="KAG9457281.1"/>
    <property type="molecule type" value="Genomic_DNA"/>
</dbReference>
<dbReference type="AlphaFoldDB" id="A0AAV7F915"/>
<keyword evidence="3" id="KW-1185">Reference proteome</keyword>
<feature type="transmembrane region" description="Helical" evidence="1">
    <location>
        <begin position="150"/>
        <end position="168"/>
    </location>
</feature>
<evidence type="ECO:0000256" key="1">
    <source>
        <dbReference type="SAM" id="Phobius"/>
    </source>
</evidence>
<keyword evidence="1" id="KW-0812">Transmembrane</keyword>
<reference evidence="2 3" key="1">
    <citation type="submission" date="2021-07" db="EMBL/GenBank/DDBJ databases">
        <title>The Aristolochia fimbriata genome: insights into angiosperm evolution, floral development and chemical biosynthesis.</title>
        <authorList>
            <person name="Jiao Y."/>
        </authorList>
    </citation>
    <scope>NUCLEOTIDE SEQUENCE [LARGE SCALE GENOMIC DNA]</scope>
    <source>
        <strain evidence="2">IBCAS-2021</strain>
        <tissue evidence="2">Leaf</tissue>
    </source>
</reference>
<organism evidence="2 3">
    <name type="scientific">Aristolochia fimbriata</name>
    <name type="common">White veined hardy Dutchman's pipe vine</name>
    <dbReference type="NCBI Taxonomy" id="158543"/>
    <lineage>
        <taxon>Eukaryota</taxon>
        <taxon>Viridiplantae</taxon>
        <taxon>Streptophyta</taxon>
        <taxon>Embryophyta</taxon>
        <taxon>Tracheophyta</taxon>
        <taxon>Spermatophyta</taxon>
        <taxon>Magnoliopsida</taxon>
        <taxon>Magnoliidae</taxon>
        <taxon>Piperales</taxon>
        <taxon>Aristolochiaceae</taxon>
        <taxon>Aristolochia</taxon>
    </lineage>
</organism>